<protein>
    <recommendedName>
        <fullName evidence="1">Reverse transcriptase zinc-binding domain-containing protein</fullName>
    </recommendedName>
</protein>
<dbReference type="InterPro" id="IPR026960">
    <property type="entry name" value="RVT-Znf"/>
</dbReference>
<organism evidence="2 3">
    <name type="scientific">Pisum sativum</name>
    <name type="common">Garden pea</name>
    <name type="synonym">Lathyrus oleraceus</name>
    <dbReference type="NCBI Taxonomy" id="3888"/>
    <lineage>
        <taxon>Eukaryota</taxon>
        <taxon>Viridiplantae</taxon>
        <taxon>Streptophyta</taxon>
        <taxon>Embryophyta</taxon>
        <taxon>Tracheophyta</taxon>
        <taxon>Spermatophyta</taxon>
        <taxon>Magnoliopsida</taxon>
        <taxon>eudicotyledons</taxon>
        <taxon>Gunneridae</taxon>
        <taxon>Pentapetalae</taxon>
        <taxon>rosids</taxon>
        <taxon>fabids</taxon>
        <taxon>Fabales</taxon>
        <taxon>Fabaceae</taxon>
        <taxon>Papilionoideae</taxon>
        <taxon>50 kb inversion clade</taxon>
        <taxon>NPAAA clade</taxon>
        <taxon>Hologalegina</taxon>
        <taxon>IRL clade</taxon>
        <taxon>Fabeae</taxon>
        <taxon>Lathyrus</taxon>
    </lineage>
</organism>
<evidence type="ECO:0000313" key="3">
    <source>
        <dbReference type="Proteomes" id="UP001058974"/>
    </source>
</evidence>
<evidence type="ECO:0000259" key="1">
    <source>
        <dbReference type="Pfam" id="PF13966"/>
    </source>
</evidence>
<dbReference type="Gramene" id="Psat06G0048600-T1">
    <property type="protein sequence ID" value="KAI5393372.1"/>
    <property type="gene ID" value="KIW84_060486"/>
</dbReference>
<dbReference type="AlphaFoldDB" id="A0A9D4W1G9"/>
<dbReference type="Proteomes" id="UP001058974">
    <property type="component" value="Chromosome 6"/>
</dbReference>
<dbReference type="EMBL" id="JAMSHJ010000006">
    <property type="protein sequence ID" value="KAI5393372.1"/>
    <property type="molecule type" value="Genomic_DNA"/>
</dbReference>
<name>A0A9D4W1G9_PEA</name>
<gene>
    <name evidence="2" type="ORF">KIW84_060486</name>
</gene>
<sequence>MGVKDIGLFNISLLLKWKWRILNDMTAIWSKLIDFRYHSFGIPSMSRGFHKGRNCDSILWRDLSNLGCDDGSSKDCFRDNLRCILGKGSDVDFWSIRWLCSQSIKEVFPELHESHLVEVDSELSATLYILWNTSIPSKFLLFYWTLLLDRLSIKDNLLHRGIIDGVSVALCVLCYAQKENSLIFSYPLWLLSLCGGNWTCG</sequence>
<reference evidence="2 3" key="1">
    <citation type="journal article" date="2022" name="Nat. Genet.">
        <title>Improved pea reference genome and pan-genome highlight genomic features and evolutionary characteristics.</title>
        <authorList>
            <person name="Yang T."/>
            <person name="Liu R."/>
            <person name="Luo Y."/>
            <person name="Hu S."/>
            <person name="Wang D."/>
            <person name="Wang C."/>
            <person name="Pandey M.K."/>
            <person name="Ge S."/>
            <person name="Xu Q."/>
            <person name="Li N."/>
            <person name="Li G."/>
            <person name="Huang Y."/>
            <person name="Saxena R.K."/>
            <person name="Ji Y."/>
            <person name="Li M."/>
            <person name="Yan X."/>
            <person name="He Y."/>
            <person name="Liu Y."/>
            <person name="Wang X."/>
            <person name="Xiang C."/>
            <person name="Varshney R.K."/>
            <person name="Ding H."/>
            <person name="Gao S."/>
            <person name="Zong X."/>
        </authorList>
    </citation>
    <scope>NUCLEOTIDE SEQUENCE [LARGE SCALE GENOMIC DNA]</scope>
    <source>
        <strain evidence="2 3">cv. Zhongwan 6</strain>
    </source>
</reference>
<keyword evidence="3" id="KW-1185">Reference proteome</keyword>
<feature type="domain" description="Reverse transcriptase zinc-binding" evidence="1">
    <location>
        <begin position="125"/>
        <end position="180"/>
    </location>
</feature>
<proteinExistence type="predicted"/>
<dbReference type="Pfam" id="PF13966">
    <property type="entry name" value="zf-RVT"/>
    <property type="match status" value="1"/>
</dbReference>
<comment type="caution">
    <text evidence="2">The sequence shown here is derived from an EMBL/GenBank/DDBJ whole genome shotgun (WGS) entry which is preliminary data.</text>
</comment>
<accession>A0A9D4W1G9</accession>
<evidence type="ECO:0000313" key="2">
    <source>
        <dbReference type="EMBL" id="KAI5393372.1"/>
    </source>
</evidence>